<dbReference type="PROSITE" id="PS51987">
    <property type="entry name" value="GS_CATALYTIC"/>
    <property type="match status" value="1"/>
</dbReference>
<keyword evidence="6" id="KW-1185">Reference proteome</keyword>
<dbReference type="EMBL" id="RCHT01000036">
    <property type="protein sequence ID" value="RLL08119.1"/>
    <property type="molecule type" value="Genomic_DNA"/>
</dbReference>
<dbReference type="Pfam" id="PF12437">
    <property type="entry name" value="GSIII_N"/>
    <property type="match status" value="1"/>
</dbReference>
<dbReference type="InterPro" id="IPR008146">
    <property type="entry name" value="Gln_synth_cat_dom"/>
</dbReference>
<dbReference type="InterPro" id="IPR040577">
    <property type="entry name" value="Gln-synt_C"/>
</dbReference>
<dbReference type="InterPro" id="IPR022147">
    <property type="entry name" value="GSIII_N"/>
</dbReference>
<dbReference type="PANTHER" id="PTHR42974">
    <property type="entry name" value="GLUTAMINE SYNTHETASE"/>
    <property type="match status" value="1"/>
</dbReference>
<proteinExistence type="inferred from homology"/>
<dbReference type="InterPro" id="IPR008147">
    <property type="entry name" value="Gln_synt_N"/>
</dbReference>
<dbReference type="Gene3D" id="3.30.590.10">
    <property type="entry name" value="Glutamine synthetase/guanido kinase, catalytic domain"/>
    <property type="match status" value="1"/>
</dbReference>
<dbReference type="PROSITE" id="PS51986">
    <property type="entry name" value="GS_BETA_GRASP"/>
    <property type="match status" value="1"/>
</dbReference>
<name>A0A498CK12_9FIRM</name>
<sequence length="693" mass="76241">MDLTKLFGCRVFGDAAMREHLSREVYESLRRTREAGLPLDPSIAQAVAEGMKDWAIAQGATHYTHWFQPLTNITAGKHDAFIEPDGEGGMMLEFSSKALIKGEPDASSFPSGGLRATFEARGYTTWDPTSPAFVKDGTLYIPTAFCSYGGEALDQKTPLLRSMQAVGSEGVRLLHLLGEESVSYVIPTVGAEQEYFLIDRALYEQRLDLKICGRTLIGAKPPKGQELDDHYCGRIRLRVSDFMHALDEELWSLGVPAKTKHNEAAPAQHELAPVYDQANIACDHNQLTMEMMRVVAKRKNLACLLHEKPFAGINGSGKHNNYSLVTDTGKNLLSPSGDPVRNRRFLLLAAAFVQVVDEYGDLLRASAACAGNDQRLGGCEAPPPVISVFLGEALTRTLFSFADGGGCPEEHRQLLKTGVDALPELVKDDSDRNRTSPFAFTGNKFEFRMPGASQSIALTNVVLNTALADVFSGFSDRLERAADRDAEICALISEVMQKHGRIIYNGNNYSEAWVQEARRRGLPIIPSTVEAFDCLVAPKNIALFARHGVFTEAECISRHEILLENYVKVVGIEAATLIEMVRRQVYPAVVRYTGEIAETVNRMRTAGAAAVSTVRLLDTLTALVDQIDSELGALRDAYARSQSIEDVHAHAEFMRSDIRLCMESLRAACDAAETIMDGTCWPMPTYTDLLLRV</sequence>
<dbReference type="Gene3D" id="1.20.120.1560">
    <property type="match status" value="1"/>
</dbReference>
<evidence type="ECO:0000313" key="5">
    <source>
        <dbReference type="EMBL" id="RLL08119.1"/>
    </source>
</evidence>
<dbReference type="SMART" id="SM01230">
    <property type="entry name" value="Gln-synt_C"/>
    <property type="match status" value="1"/>
</dbReference>
<feature type="domain" description="GS catalytic" evidence="4">
    <location>
        <begin position="155"/>
        <end position="585"/>
    </location>
</feature>
<dbReference type="GO" id="GO:0004356">
    <property type="term" value="F:glutamine synthetase activity"/>
    <property type="evidence" value="ECO:0007669"/>
    <property type="project" value="InterPro"/>
</dbReference>
<feature type="domain" description="GS beta-grasp" evidence="3">
    <location>
        <begin position="61"/>
        <end position="150"/>
    </location>
</feature>
<reference evidence="5 6" key="1">
    <citation type="submission" date="2018-10" db="EMBL/GenBank/DDBJ databases">
        <title>Anaerotruncus faecis sp. nov., isolated from human feces.</title>
        <authorList>
            <person name="Wang Y.-J."/>
        </authorList>
    </citation>
    <scope>NUCLEOTIDE SEQUENCE [LARGE SCALE GENOMIC DNA]</scope>
    <source>
        <strain evidence="5 6">22A2-44</strain>
    </source>
</reference>
<dbReference type="SUPFAM" id="SSF55931">
    <property type="entry name" value="Glutamine synthetase/guanido kinase"/>
    <property type="match status" value="1"/>
</dbReference>
<dbReference type="PANTHER" id="PTHR42974:SF1">
    <property type="entry name" value="TYPE-3 GLUTAMINE SYNTHETASE"/>
    <property type="match status" value="1"/>
</dbReference>
<dbReference type="Pfam" id="PF00120">
    <property type="entry name" value="Gln-synt_C"/>
    <property type="match status" value="1"/>
</dbReference>
<evidence type="ECO:0000259" key="4">
    <source>
        <dbReference type="PROSITE" id="PS51987"/>
    </source>
</evidence>
<dbReference type="RefSeq" id="WP_121587517.1">
    <property type="nucleotide sequence ID" value="NZ_RCHT01000036.1"/>
</dbReference>
<organism evidence="5 6">
    <name type="scientific">Anaerotruncus massiliensis</name>
    <name type="common">ex Liu et al. 2021</name>
    <dbReference type="NCBI Taxonomy" id="2321404"/>
    <lineage>
        <taxon>Bacteria</taxon>
        <taxon>Bacillati</taxon>
        <taxon>Bacillota</taxon>
        <taxon>Clostridia</taxon>
        <taxon>Eubacteriales</taxon>
        <taxon>Oscillospiraceae</taxon>
        <taxon>Anaerotruncus</taxon>
    </lineage>
</organism>
<dbReference type="InterPro" id="IPR027303">
    <property type="entry name" value="Gln_synth_gly_rich_site"/>
</dbReference>
<dbReference type="AlphaFoldDB" id="A0A498CK12"/>
<dbReference type="GO" id="GO:0006542">
    <property type="term" value="P:glutamine biosynthetic process"/>
    <property type="evidence" value="ECO:0007669"/>
    <property type="project" value="InterPro"/>
</dbReference>
<dbReference type="InterPro" id="IPR052725">
    <property type="entry name" value="GS_Type-3"/>
</dbReference>
<comment type="caution">
    <text evidence="5">The sequence shown here is derived from an EMBL/GenBank/DDBJ whole genome shotgun (WGS) entry which is preliminary data.</text>
</comment>
<gene>
    <name evidence="5" type="ORF">D4A47_12460</name>
</gene>
<evidence type="ECO:0000259" key="3">
    <source>
        <dbReference type="PROSITE" id="PS51986"/>
    </source>
</evidence>
<evidence type="ECO:0000256" key="1">
    <source>
        <dbReference type="PROSITE-ProRule" id="PRU01330"/>
    </source>
</evidence>
<dbReference type="PROSITE" id="PS00181">
    <property type="entry name" value="GLNA_ATP"/>
    <property type="match status" value="1"/>
</dbReference>
<evidence type="ECO:0000313" key="6">
    <source>
        <dbReference type="Proteomes" id="UP000276301"/>
    </source>
</evidence>
<dbReference type="Pfam" id="PF18318">
    <property type="entry name" value="Gln-synt_C-ter"/>
    <property type="match status" value="1"/>
</dbReference>
<accession>A0A498CK12</accession>
<dbReference type="Proteomes" id="UP000276301">
    <property type="component" value="Unassembled WGS sequence"/>
</dbReference>
<evidence type="ECO:0000256" key="2">
    <source>
        <dbReference type="RuleBase" id="RU000384"/>
    </source>
</evidence>
<comment type="similarity">
    <text evidence="1 2">Belongs to the glutamine synthetase family.</text>
</comment>
<protein>
    <submittedName>
        <fullName evidence="5">Glutamine synthetase type III</fullName>
    </submittedName>
</protein>
<dbReference type="InterPro" id="IPR014746">
    <property type="entry name" value="Gln_synth/guanido_kin_cat_dom"/>
</dbReference>